<gene>
    <name evidence="2" type="ORF">AVDCRST_MAG88-1046</name>
</gene>
<reference evidence="2" key="1">
    <citation type="submission" date="2020-02" db="EMBL/GenBank/DDBJ databases">
        <authorList>
            <person name="Meier V. D."/>
        </authorList>
    </citation>
    <scope>NUCLEOTIDE SEQUENCE</scope>
    <source>
        <strain evidence="2">AVDCRST_MAG88</strain>
    </source>
</reference>
<accession>A0A6J4UQR7</accession>
<evidence type="ECO:0000313" key="2">
    <source>
        <dbReference type="EMBL" id="CAA9555094.1"/>
    </source>
</evidence>
<feature type="non-terminal residue" evidence="2">
    <location>
        <position position="25"/>
    </location>
</feature>
<proteinExistence type="predicted"/>
<feature type="region of interest" description="Disordered" evidence="1">
    <location>
        <begin position="1"/>
        <end position="25"/>
    </location>
</feature>
<evidence type="ECO:0000256" key="1">
    <source>
        <dbReference type="SAM" id="MobiDB-lite"/>
    </source>
</evidence>
<name>A0A6J4UQR7_9BACT</name>
<protein>
    <submittedName>
        <fullName evidence="2">Uncharacterized protein</fullName>
    </submittedName>
</protein>
<dbReference type="EMBL" id="CADCWM010000362">
    <property type="protein sequence ID" value="CAA9555094.1"/>
    <property type="molecule type" value="Genomic_DNA"/>
</dbReference>
<dbReference type="AlphaFoldDB" id="A0A6J4UQR7"/>
<organism evidence="2">
    <name type="scientific">uncultured Thermomicrobiales bacterium</name>
    <dbReference type="NCBI Taxonomy" id="1645740"/>
    <lineage>
        <taxon>Bacteria</taxon>
        <taxon>Pseudomonadati</taxon>
        <taxon>Thermomicrobiota</taxon>
        <taxon>Thermomicrobia</taxon>
        <taxon>Thermomicrobiales</taxon>
        <taxon>environmental samples</taxon>
    </lineage>
</organism>
<sequence length="25" mass="2712">MRRARPVGPELDPPVAQPVLDLVGE</sequence>